<organism evidence="1 2">
    <name type="scientific">Streptomyces cavernicola</name>
    <dbReference type="NCBI Taxonomy" id="3043613"/>
    <lineage>
        <taxon>Bacteria</taxon>
        <taxon>Bacillati</taxon>
        <taxon>Actinomycetota</taxon>
        <taxon>Actinomycetes</taxon>
        <taxon>Kitasatosporales</taxon>
        <taxon>Streptomycetaceae</taxon>
        <taxon>Streptomyces</taxon>
    </lineage>
</organism>
<dbReference type="EMBL" id="JASCIQ010000006">
    <property type="protein sequence ID" value="MDI3403726.1"/>
    <property type="molecule type" value="Genomic_DNA"/>
</dbReference>
<name>A0ABT6S6J4_9ACTN</name>
<dbReference type="RefSeq" id="WP_282541675.1">
    <property type="nucleotide sequence ID" value="NZ_JASCIQ010000006.1"/>
</dbReference>
<protein>
    <submittedName>
        <fullName evidence="1">Uncharacterized protein</fullName>
    </submittedName>
</protein>
<accession>A0ABT6S6J4</accession>
<gene>
    <name evidence="1" type="ORF">QIS96_07795</name>
</gene>
<reference evidence="1 2" key="1">
    <citation type="submission" date="2023-05" db="EMBL/GenBank/DDBJ databases">
        <title>Draft genome sequence of Streptomyces sp. B-S-A6 isolated from a cave soil in Thailand.</title>
        <authorList>
            <person name="Chamroensaksri N."/>
            <person name="Muangham S."/>
        </authorList>
    </citation>
    <scope>NUCLEOTIDE SEQUENCE [LARGE SCALE GENOMIC DNA]</scope>
    <source>
        <strain evidence="1 2">B-S-A6</strain>
    </source>
</reference>
<evidence type="ECO:0000313" key="1">
    <source>
        <dbReference type="EMBL" id="MDI3403726.1"/>
    </source>
</evidence>
<keyword evidence="2" id="KW-1185">Reference proteome</keyword>
<dbReference type="Proteomes" id="UP001223978">
    <property type="component" value="Unassembled WGS sequence"/>
</dbReference>
<evidence type="ECO:0000313" key="2">
    <source>
        <dbReference type="Proteomes" id="UP001223978"/>
    </source>
</evidence>
<proteinExistence type="predicted"/>
<sequence length="56" mass="6178">MSWFMYDALGVTVDEPGPETVRRVLDSLAARAEVLRLFGLLVAGDITAVEASPWER</sequence>
<comment type="caution">
    <text evidence="1">The sequence shown here is derived from an EMBL/GenBank/DDBJ whole genome shotgun (WGS) entry which is preliminary data.</text>
</comment>